<dbReference type="PANTHER" id="PTHR42839">
    <property type="entry name" value="ISOCHORISMATE SYNTHASE ENTC"/>
    <property type="match status" value="1"/>
</dbReference>
<dbReference type="Proteomes" id="UP000270616">
    <property type="component" value="Unassembled WGS sequence"/>
</dbReference>
<dbReference type="Pfam" id="PF00425">
    <property type="entry name" value="Chorismate_bind"/>
    <property type="match status" value="1"/>
</dbReference>
<keyword evidence="9" id="KW-1185">Reference proteome</keyword>
<comment type="catalytic activity">
    <reaction evidence="1">
        <text>chorismate = isochorismate</text>
        <dbReference type="Rhea" id="RHEA:18985"/>
        <dbReference type="ChEBI" id="CHEBI:29748"/>
        <dbReference type="ChEBI" id="CHEBI:29780"/>
        <dbReference type="EC" id="5.4.4.2"/>
    </reaction>
</comment>
<evidence type="ECO:0000313" key="8">
    <source>
        <dbReference type="EMBL" id="ROZ65551.1"/>
    </source>
</evidence>
<protein>
    <recommendedName>
        <fullName evidence="3">isochorismate synthase</fullName>
        <ecNumber evidence="3">5.4.4.2</ecNumber>
    </recommendedName>
    <alternativeName>
        <fullName evidence="5">Isochorismate mutase</fullName>
    </alternativeName>
</protein>
<keyword evidence="4 8" id="KW-0413">Isomerase</keyword>
<evidence type="ECO:0000313" key="9">
    <source>
        <dbReference type="Proteomes" id="UP000270616"/>
    </source>
</evidence>
<sequence length="500" mass="52387">MPTSDPFTTPEDATSSPVTASPAAALRSSLTVDLAEVAAHPDSPVTADFAANPDLRRLLTADDASVWTIGGLGLIGFGRAANVVVTGDDRFTGARAWWDELTAGLSIVDPLSRSATGPVAFGAFAFARTSTAASGLVLPELVIGHDHDGAWVTLVSTAPELTIADVAEAWNRLVPTVLPAGAPEALAPDADTTSGPGSDPDSRSGSNPHAVEDEAAARTWCASVEEGVQLIRDGQLEKLVLARAVTVQGDGQPLDLTRALRRLAADYDTCWTYCVRIADHEDRHADTLFGATPERLVRVLDGTLHARVLAGTLDRASAPEGIPGSEWARRNLFEDPKQRAEHEFAIGSLLGSVAAYTEEVESSTDPFVLELPNVWHLASDVSADLTPGPDGTVPSALELVEAVHPTAAVCGTPTHEAAEAIARLEGLDRGLYAGPVGWLDSRHNGDFGIALRGGVRRTEDTAQVYAGCGVVEASVPAEELAETRAKLRPVLNALGVTPRS</sequence>
<evidence type="ECO:0000256" key="3">
    <source>
        <dbReference type="ARBA" id="ARBA00012824"/>
    </source>
</evidence>
<dbReference type="GO" id="GO:0008909">
    <property type="term" value="F:isochorismate synthase activity"/>
    <property type="evidence" value="ECO:0007669"/>
    <property type="project" value="UniProtKB-EC"/>
</dbReference>
<dbReference type="NCBIfam" id="TIGR00543">
    <property type="entry name" value="isochor_syn"/>
    <property type="match status" value="1"/>
</dbReference>
<evidence type="ECO:0000256" key="5">
    <source>
        <dbReference type="ARBA" id="ARBA00041564"/>
    </source>
</evidence>
<dbReference type="EMBL" id="RKMF01000001">
    <property type="protein sequence ID" value="ROZ65551.1"/>
    <property type="molecule type" value="Genomic_DNA"/>
</dbReference>
<dbReference type="EC" id="5.4.4.2" evidence="3"/>
<evidence type="ECO:0000256" key="2">
    <source>
        <dbReference type="ARBA" id="ARBA00005297"/>
    </source>
</evidence>
<feature type="compositionally biased region" description="Low complexity" evidence="6">
    <location>
        <begin position="194"/>
        <end position="206"/>
    </location>
</feature>
<feature type="domain" description="Chorismate-utilising enzyme C-terminal" evidence="7">
    <location>
        <begin position="218"/>
        <end position="486"/>
    </location>
</feature>
<dbReference type="AlphaFoldDB" id="A0A3N3ZTA3"/>
<feature type="region of interest" description="Disordered" evidence="6">
    <location>
        <begin position="1"/>
        <end position="21"/>
    </location>
</feature>
<dbReference type="InterPro" id="IPR005801">
    <property type="entry name" value="ADC_synthase"/>
</dbReference>
<dbReference type="InterPro" id="IPR004561">
    <property type="entry name" value="IsoChor_synthase"/>
</dbReference>
<dbReference type="PANTHER" id="PTHR42839:SF2">
    <property type="entry name" value="ISOCHORISMATE SYNTHASE ENTC"/>
    <property type="match status" value="1"/>
</dbReference>
<accession>A0A3N3ZTA3</accession>
<dbReference type="OrthoDB" id="9806579at2"/>
<feature type="region of interest" description="Disordered" evidence="6">
    <location>
        <begin position="182"/>
        <end position="214"/>
    </location>
</feature>
<comment type="caution">
    <text evidence="8">The sequence shown here is derived from an EMBL/GenBank/DDBJ whole genome shotgun (WGS) entry which is preliminary data.</text>
</comment>
<proteinExistence type="inferred from homology"/>
<evidence type="ECO:0000259" key="7">
    <source>
        <dbReference type="Pfam" id="PF00425"/>
    </source>
</evidence>
<name>A0A3N3ZTA3_9MICC</name>
<evidence type="ECO:0000256" key="6">
    <source>
        <dbReference type="SAM" id="MobiDB-lite"/>
    </source>
</evidence>
<organism evidence="8 9">
    <name type="scientific">Kocuria soli</name>
    <dbReference type="NCBI Taxonomy" id="2485125"/>
    <lineage>
        <taxon>Bacteria</taxon>
        <taxon>Bacillati</taxon>
        <taxon>Actinomycetota</taxon>
        <taxon>Actinomycetes</taxon>
        <taxon>Micrococcales</taxon>
        <taxon>Micrococcaceae</taxon>
        <taxon>Kocuria</taxon>
    </lineage>
</organism>
<evidence type="ECO:0000256" key="4">
    <source>
        <dbReference type="ARBA" id="ARBA00023235"/>
    </source>
</evidence>
<evidence type="ECO:0000256" key="1">
    <source>
        <dbReference type="ARBA" id="ARBA00000799"/>
    </source>
</evidence>
<dbReference type="SUPFAM" id="SSF56322">
    <property type="entry name" value="ADC synthase"/>
    <property type="match status" value="1"/>
</dbReference>
<dbReference type="InterPro" id="IPR015890">
    <property type="entry name" value="Chorismate_C"/>
</dbReference>
<comment type="similarity">
    <text evidence="2">Belongs to the isochorismate synthase family.</text>
</comment>
<dbReference type="RefSeq" id="WP_123823437.1">
    <property type="nucleotide sequence ID" value="NZ_RKMF01000001.1"/>
</dbReference>
<gene>
    <name evidence="8" type="ORF">EDL96_00080</name>
</gene>
<reference evidence="8 9" key="1">
    <citation type="submission" date="2018-10" db="EMBL/GenBank/DDBJ databases">
        <title>Kocuria sp. M5W7-7, whole genome shotgun sequence.</title>
        <authorList>
            <person name="Tuo L."/>
        </authorList>
    </citation>
    <scope>NUCLEOTIDE SEQUENCE [LARGE SCALE GENOMIC DNA]</scope>
    <source>
        <strain evidence="8 9">M5W7-7</strain>
    </source>
</reference>
<dbReference type="Gene3D" id="3.60.120.10">
    <property type="entry name" value="Anthranilate synthase"/>
    <property type="match status" value="1"/>
</dbReference>